<dbReference type="AlphaFoldDB" id="A0A365HCL3"/>
<dbReference type="EMBL" id="QLYX01000001">
    <property type="protein sequence ID" value="RAY16827.1"/>
    <property type="molecule type" value="Genomic_DNA"/>
</dbReference>
<feature type="domain" description="Knr4/Smi1-like" evidence="1">
    <location>
        <begin position="46"/>
        <end position="163"/>
    </location>
</feature>
<protein>
    <submittedName>
        <fullName evidence="2">SMI1/KNR4 family protein</fullName>
    </submittedName>
</protein>
<keyword evidence="3" id="KW-1185">Reference proteome</keyword>
<name>A0A365HCL3_9ACTN</name>
<proteinExistence type="predicted"/>
<dbReference type="SUPFAM" id="SSF160631">
    <property type="entry name" value="SMI1/KNR4-like"/>
    <property type="match status" value="1"/>
</dbReference>
<dbReference type="SMART" id="SM00860">
    <property type="entry name" value="SMI1_KNR4"/>
    <property type="match status" value="1"/>
</dbReference>
<sequence>MVSGLIQQVEVSDTRRLDGVGCFRHDLPMWCKLIEEHTSRAGFASPATERELHRVEESLGHLLPEELAELLGETNGVIDANGYNLVFSAEQLLQGNLEMRTYPALKRLYMSFDQLLFFSDAPGDGSLFAYALVPEGRPDIFVWDHRTDNRRCVAPSLEHFIQAWLTGRIQL</sequence>
<evidence type="ECO:0000313" key="3">
    <source>
        <dbReference type="Proteomes" id="UP000251891"/>
    </source>
</evidence>
<comment type="caution">
    <text evidence="2">The sequence shown here is derived from an EMBL/GenBank/DDBJ whole genome shotgun (WGS) entry which is preliminary data.</text>
</comment>
<reference evidence="2 3" key="1">
    <citation type="submission" date="2018-06" db="EMBL/GenBank/DDBJ databases">
        <title>Actinomadura craniellae sp. nov. isolated from marine sponge Craniella sp.</title>
        <authorList>
            <person name="Li L."/>
            <person name="Xu Q.H."/>
            <person name="Lin H.W."/>
            <person name="Lu Y.H."/>
        </authorList>
    </citation>
    <scope>NUCLEOTIDE SEQUENCE [LARGE SCALE GENOMIC DNA]</scope>
    <source>
        <strain evidence="2 3">LHW63021</strain>
    </source>
</reference>
<dbReference type="InterPro" id="IPR018958">
    <property type="entry name" value="Knr4/Smi1-like_dom"/>
</dbReference>
<dbReference type="Gene3D" id="3.40.1580.10">
    <property type="entry name" value="SMI1/KNR4-like"/>
    <property type="match status" value="1"/>
</dbReference>
<accession>A0A365HCL3</accession>
<dbReference type="InterPro" id="IPR037883">
    <property type="entry name" value="Knr4/Smi1-like_sf"/>
</dbReference>
<organism evidence="2 3">
    <name type="scientific">Actinomadura craniellae</name>
    <dbReference type="NCBI Taxonomy" id="2231787"/>
    <lineage>
        <taxon>Bacteria</taxon>
        <taxon>Bacillati</taxon>
        <taxon>Actinomycetota</taxon>
        <taxon>Actinomycetes</taxon>
        <taxon>Streptosporangiales</taxon>
        <taxon>Thermomonosporaceae</taxon>
        <taxon>Actinomadura</taxon>
    </lineage>
</organism>
<evidence type="ECO:0000313" key="2">
    <source>
        <dbReference type="EMBL" id="RAY16827.1"/>
    </source>
</evidence>
<evidence type="ECO:0000259" key="1">
    <source>
        <dbReference type="SMART" id="SM00860"/>
    </source>
</evidence>
<gene>
    <name evidence="2" type="ORF">DPM19_01280</name>
</gene>
<dbReference type="Proteomes" id="UP000251891">
    <property type="component" value="Unassembled WGS sequence"/>
</dbReference>
<dbReference type="Pfam" id="PF09346">
    <property type="entry name" value="SMI1_KNR4"/>
    <property type="match status" value="1"/>
</dbReference>